<dbReference type="Pfam" id="PF00400">
    <property type="entry name" value="WD40"/>
    <property type="match status" value="1"/>
</dbReference>
<proteinExistence type="predicted"/>
<keyword evidence="3" id="KW-1185">Reference proteome</keyword>
<protein>
    <submittedName>
        <fullName evidence="2">Uncharacterized protein</fullName>
    </submittedName>
</protein>
<dbReference type="InterPro" id="IPR001680">
    <property type="entry name" value="WD40_rpt"/>
</dbReference>
<accession>A0AAW1NQN1</accession>
<dbReference type="InterPro" id="IPR052778">
    <property type="entry name" value="Centrosome-WD_assoc"/>
</dbReference>
<reference evidence="2 3" key="1">
    <citation type="journal article" date="2024" name="Nat. Commun.">
        <title>Phylogenomics reveals the evolutionary origins of lichenization in chlorophyte algae.</title>
        <authorList>
            <person name="Puginier C."/>
            <person name="Libourel C."/>
            <person name="Otte J."/>
            <person name="Skaloud P."/>
            <person name="Haon M."/>
            <person name="Grisel S."/>
            <person name="Petersen M."/>
            <person name="Berrin J.G."/>
            <person name="Delaux P.M."/>
            <person name="Dal Grande F."/>
            <person name="Keller J."/>
        </authorList>
    </citation>
    <scope>NUCLEOTIDE SEQUENCE [LARGE SCALE GENOMIC DNA]</scope>
    <source>
        <strain evidence="2 3">SAG 2036</strain>
    </source>
</reference>
<dbReference type="PANTHER" id="PTHR16220">
    <property type="entry name" value="WD REPEAT PROTEIN 8-RELATED"/>
    <property type="match status" value="1"/>
</dbReference>
<gene>
    <name evidence="2" type="ORF">WJX73_008078</name>
</gene>
<dbReference type="Gene3D" id="2.130.10.10">
    <property type="entry name" value="YVTN repeat-like/Quinoprotein amine dehydrogenase"/>
    <property type="match status" value="2"/>
</dbReference>
<feature type="region of interest" description="Disordered" evidence="1">
    <location>
        <begin position="281"/>
        <end position="300"/>
    </location>
</feature>
<evidence type="ECO:0000313" key="2">
    <source>
        <dbReference type="EMBL" id="KAK9795231.1"/>
    </source>
</evidence>
<name>A0AAW1NQN1_9CHLO</name>
<evidence type="ECO:0000256" key="1">
    <source>
        <dbReference type="SAM" id="MobiDB-lite"/>
    </source>
</evidence>
<dbReference type="InterPro" id="IPR015943">
    <property type="entry name" value="WD40/YVTN_repeat-like_dom_sf"/>
</dbReference>
<dbReference type="EMBL" id="JALJOQ010000130">
    <property type="protein sequence ID" value="KAK9795231.1"/>
    <property type="molecule type" value="Genomic_DNA"/>
</dbReference>
<evidence type="ECO:0000313" key="3">
    <source>
        <dbReference type="Proteomes" id="UP001465755"/>
    </source>
</evidence>
<dbReference type="InterPro" id="IPR036322">
    <property type="entry name" value="WD40_repeat_dom_sf"/>
</dbReference>
<comment type="caution">
    <text evidence="2">The sequence shown here is derived from an EMBL/GenBank/DDBJ whole genome shotgun (WGS) entry which is preliminary data.</text>
</comment>
<organism evidence="2 3">
    <name type="scientific">Symbiochloris irregularis</name>
    <dbReference type="NCBI Taxonomy" id="706552"/>
    <lineage>
        <taxon>Eukaryota</taxon>
        <taxon>Viridiplantae</taxon>
        <taxon>Chlorophyta</taxon>
        <taxon>core chlorophytes</taxon>
        <taxon>Trebouxiophyceae</taxon>
        <taxon>Trebouxiales</taxon>
        <taxon>Trebouxiaceae</taxon>
        <taxon>Symbiochloris</taxon>
    </lineage>
</organism>
<dbReference type="Proteomes" id="UP001465755">
    <property type="component" value="Unassembled WGS sequence"/>
</dbReference>
<dbReference type="SUPFAM" id="SSF50978">
    <property type="entry name" value="WD40 repeat-like"/>
    <property type="match status" value="1"/>
</dbReference>
<dbReference type="GO" id="GO:0005815">
    <property type="term" value="C:microtubule organizing center"/>
    <property type="evidence" value="ECO:0007669"/>
    <property type="project" value="TreeGrafter"/>
</dbReference>
<dbReference type="PANTHER" id="PTHR16220:SF0">
    <property type="entry name" value="WD REPEAT-CONTAINING PROTEIN WRAP73"/>
    <property type="match status" value="1"/>
</dbReference>
<dbReference type="GO" id="GO:1990811">
    <property type="term" value="C:MWP complex"/>
    <property type="evidence" value="ECO:0007669"/>
    <property type="project" value="TreeGrafter"/>
</dbReference>
<sequence>MEFSEAFEYSGCTPSVSPDGTYLAAPLGQRLIVRNLQTLRVEYLFTCVDRICQLQWCGDSSKLLCRLHGRAVLQVWSLAQPEWECKINQGVAGAAAALWSPDGRSVLVASDFGIKLSVWSLAERKCMANLPGPKHSVNCMALSPDGQILAIVERTECKDFLVLVSTATWRLTSRRVVGSSDLAAIAWSPDGSRLAAWDAVLQYKALLFGRDGAAKGSYCAYQDALGIEDGAWQPRGQMLALGSCDQAVRLLHNTTFQPLATLAHPSTLESPPLHHSLTAYQESDESAADQQQQHARTAQKKGYKAAGSGFKVQSLPVHLPEAKGGAEGTTKLAGIGQVKWSADGRWLAAWSEAVPRAVWVWDMQTLRADSVIVHTCPAVALQWHPSLPQLAIATNTPCMYLWAPQGMTTVKLPMSAFRVSGIAWGLDGSTVLLRDLNRFVVAFVEMEAQALGPEP</sequence>
<dbReference type="AlphaFoldDB" id="A0AAW1NQN1"/>